<dbReference type="Pfam" id="PF03772">
    <property type="entry name" value="Competence"/>
    <property type="match status" value="1"/>
</dbReference>
<dbReference type="InterPro" id="IPR001279">
    <property type="entry name" value="Metallo-B-lactamas"/>
</dbReference>
<dbReference type="InterPro" id="IPR052159">
    <property type="entry name" value="Competence_DNA_uptake"/>
</dbReference>
<dbReference type="NCBIfam" id="TIGR00360">
    <property type="entry name" value="ComEC_N-term"/>
    <property type="match status" value="1"/>
</dbReference>
<dbReference type="SMART" id="SM00849">
    <property type="entry name" value="Lactamase_B"/>
    <property type="match status" value="1"/>
</dbReference>
<evidence type="ECO:0000259" key="7">
    <source>
        <dbReference type="SMART" id="SM00849"/>
    </source>
</evidence>
<dbReference type="InterPro" id="IPR004477">
    <property type="entry name" value="ComEC_N"/>
</dbReference>
<dbReference type="InterPro" id="IPR004797">
    <property type="entry name" value="Competence_ComEC/Rec2"/>
</dbReference>
<dbReference type="CDD" id="cd07731">
    <property type="entry name" value="ComA-like_MBL-fold"/>
    <property type="match status" value="1"/>
</dbReference>
<dbReference type="EMBL" id="CP093365">
    <property type="protein sequence ID" value="UQS83755.1"/>
    <property type="molecule type" value="Genomic_DNA"/>
</dbReference>
<organism evidence="8 9">
    <name type="scientific">Bombilactobacillus thymidiniphilus</name>
    <dbReference type="NCBI Taxonomy" id="2923363"/>
    <lineage>
        <taxon>Bacteria</taxon>
        <taxon>Bacillati</taxon>
        <taxon>Bacillota</taxon>
        <taxon>Bacilli</taxon>
        <taxon>Lactobacillales</taxon>
        <taxon>Lactobacillaceae</taxon>
        <taxon>Bombilactobacillus</taxon>
    </lineage>
</organism>
<feature type="transmembrane region" description="Helical" evidence="6">
    <location>
        <begin position="151"/>
        <end position="172"/>
    </location>
</feature>
<feature type="transmembrane region" description="Helical" evidence="6">
    <location>
        <begin position="270"/>
        <end position="288"/>
    </location>
</feature>
<evidence type="ECO:0000313" key="8">
    <source>
        <dbReference type="EMBL" id="UQS83755.1"/>
    </source>
</evidence>
<dbReference type="InterPro" id="IPR036866">
    <property type="entry name" value="RibonucZ/Hydroxyglut_hydro"/>
</dbReference>
<reference evidence="8 9" key="1">
    <citation type="journal article" date="2022" name="Int. J. Syst. Evol. Microbiol.">
        <title>Apilactobacillus apisilvae sp. nov., Nicolia spurrieriana gen. nov. sp. nov., Bombilactobacillus folatiphilus sp. nov. and Bombilactobacillus thymidiniphilus sp. nov., four new lactic acid bacterial isolates from stingless bees Tetragonula carbonaria and Austroplebeia australis.</title>
        <authorList>
            <person name="Oliphant S.A."/>
            <person name="Watson-Haigh N.S."/>
            <person name="Sumby K.M."/>
            <person name="Gardner J."/>
            <person name="Groom S."/>
            <person name="Jiranek V."/>
        </authorList>
    </citation>
    <scope>NUCLEOTIDE SEQUENCE [LARGE SCALE GENOMIC DNA]</scope>
    <source>
        <strain evidence="8 9">SG4_A1</strain>
    </source>
</reference>
<feature type="domain" description="Metallo-beta-lactamase" evidence="7">
    <location>
        <begin position="411"/>
        <end position="615"/>
    </location>
</feature>
<feature type="transmembrane region" description="Helical" evidence="6">
    <location>
        <begin position="187"/>
        <end position="210"/>
    </location>
</feature>
<protein>
    <submittedName>
        <fullName evidence="8">DNA internalization-related competence protein ComEC/Rec2</fullName>
    </submittedName>
</protein>
<evidence type="ECO:0000256" key="4">
    <source>
        <dbReference type="ARBA" id="ARBA00022989"/>
    </source>
</evidence>
<evidence type="ECO:0000313" key="9">
    <source>
        <dbReference type="Proteomes" id="UP000831947"/>
    </source>
</evidence>
<name>A0ABY4PDR0_9LACO</name>
<feature type="transmembrane region" description="Helical" evidence="6">
    <location>
        <begin position="294"/>
        <end position="317"/>
    </location>
</feature>
<evidence type="ECO:0000256" key="6">
    <source>
        <dbReference type="SAM" id="Phobius"/>
    </source>
</evidence>
<proteinExistence type="predicted"/>
<keyword evidence="2" id="KW-1003">Cell membrane</keyword>
<dbReference type="RefSeq" id="WP_249512940.1">
    <property type="nucleotide sequence ID" value="NZ_CP093365.1"/>
</dbReference>
<feature type="transmembrane region" description="Helical" evidence="6">
    <location>
        <begin position="381"/>
        <end position="398"/>
    </location>
</feature>
<dbReference type="NCBIfam" id="TIGR00361">
    <property type="entry name" value="ComEC_Rec2"/>
    <property type="match status" value="1"/>
</dbReference>
<comment type="subcellular location">
    <subcellularLocation>
        <location evidence="1">Cell membrane</location>
        <topology evidence="1">Multi-pass membrane protein</topology>
    </subcellularLocation>
</comment>
<dbReference type="PANTHER" id="PTHR30619:SF1">
    <property type="entry name" value="RECOMBINATION PROTEIN 2"/>
    <property type="match status" value="1"/>
</dbReference>
<gene>
    <name evidence="8" type="ORF">MOO47_00700</name>
</gene>
<dbReference type="SUPFAM" id="SSF56281">
    <property type="entry name" value="Metallo-hydrolase/oxidoreductase"/>
    <property type="match status" value="1"/>
</dbReference>
<dbReference type="InterPro" id="IPR035681">
    <property type="entry name" value="ComA-like_MBL"/>
</dbReference>
<dbReference type="Proteomes" id="UP000831947">
    <property type="component" value="Chromosome"/>
</dbReference>
<keyword evidence="9" id="KW-1185">Reference proteome</keyword>
<feature type="transmembrane region" description="Helical" evidence="6">
    <location>
        <begin position="222"/>
        <end position="239"/>
    </location>
</feature>
<dbReference type="PANTHER" id="PTHR30619">
    <property type="entry name" value="DNA INTERNALIZATION/COMPETENCE PROTEIN COMEC/REC2"/>
    <property type="match status" value="1"/>
</dbReference>
<keyword evidence="3 6" id="KW-0812">Transmembrane</keyword>
<evidence type="ECO:0000256" key="2">
    <source>
        <dbReference type="ARBA" id="ARBA00022475"/>
    </source>
</evidence>
<accession>A0ABY4PDR0</accession>
<evidence type="ECO:0000256" key="1">
    <source>
        <dbReference type="ARBA" id="ARBA00004651"/>
    </source>
</evidence>
<feature type="transmembrane region" description="Helical" evidence="6">
    <location>
        <begin position="354"/>
        <end position="374"/>
    </location>
</feature>
<evidence type="ECO:0000256" key="5">
    <source>
        <dbReference type="ARBA" id="ARBA00023136"/>
    </source>
</evidence>
<dbReference type="Gene3D" id="3.60.15.10">
    <property type="entry name" value="Ribonuclease Z/Hydroxyacylglutathione hydrolase-like"/>
    <property type="match status" value="1"/>
</dbReference>
<keyword evidence="4 6" id="KW-1133">Transmembrane helix</keyword>
<sequence length="669" mass="76662">MSQPKEHLIIVNPDQVQQRGSWYWGTGRLPSGTKINFSGISQQHLTEQTETFCLSGDLQWKKIAPATNKGEFNLQKYYGYQGIYYQCQASNLRIIHTNRAASVLDYLHIFRQKMLLQMRTLPHWLRVNADSLLLGEFDSSEKSLRQGLTNLGIIHIFSISGLHVYLLIAWLMKFTSFLRIPVEKVEWFLLITLPFLAVIAGSGVGIWRACILQMLIIVGKKLHWSLTSLDYFALTLIIHTLFDPLLLFTLAGQLSYLLSFGLIMVNTNSLLVQSGLINLLSVPILVYHNFSFSWLTFIANICLTPLFESAIIPLTIFSVILSKVHFAIQFLEIVFDLIYVPIEKLANASWTQLTIGHINTMITIVLVISTLILLNKVNYKHLFFIIINYMLIMCFNYFPLVGNVTFIDIGQGDSILWTTPFHQHTYLIDTGGKLRFGKKVKNPSNRVEQITIPYLRYQGINKIDGVFLSHQDADHIGDLAVLLANFPVKNIYFADGMQNNRAVRRQLSPFAHKITFHRLTINDQLILNKTDNIKVVWPDHLSNGSNEDSMSLLITINGFKWLFTGDLNRANELKLFKKSQHIDFLKAGHHGSKTASDPKFLKQIKPKLVIISAGRHNRYGHPHPETMRTLNKLKIDSVSTAKHGMITWKYNIWHNSWWQVFSRKSLNEN</sequence>
<evidence type="ECO:0000256" key="3">
    <source>
        <dbReference type="ARBA" id="ARBA00022692"/>
    </source>
</evidence>
<dbReference type="Pfam" id="PF00753">
    <property type="entry name" value="Lactamase_B"/>
    <property type="match status" value="1"/>
</dbReference>
<keyword evidence="5 6" id="KW-0472">Membrane</keyword>